<dbReference type="Gene3D" id="3.30.60.30">
    <property type="match status" value="2"/>
</dbReference>
<sequence>MISKLAVTLAIVLSVSVHLGRGQSVACPALWAPICGSDAVTYANKCLFEHNAKSHVRIIHYGTCEEGYPICTEEYLPICASNGKTYDNPCVYQYASLSDSAITFVKWGECDNVAGDFARQKNPLVCGSDGQFYTYEGFVKALLENPDLKIVNFKICFLKQIDQPIITIPIVKPPLEKY</sequence>
<evidence type="ECO:0000256" key="2">
    <source>
        <dbReference type="ARBA" id="ARBA00022525"/>
    </source>
</evidence>
<dbReference type="PROSITE" id="PS51465">
    <property type="entry name" value="KAZAL_2"/>
    <property type="match status" value="1"/>
</dbReference>
<accession>A0ABM1MG07</accession>
<gene>
    <name evidence="8" type="primary">LOC108560463</name>
</gene>
<feature type="chain" id="PRO_5046213962" evidence="5">
    <location>
        <begin position="23"/>
        <end position="178"/>
    </location>
</feature>
<organism evidence="7 8">
    <name type="scientific">Nicrophorus vespilloides</name>
    <name type="common">Boreal carrion beetle</name>
    <dbReference type="NCBI Taxonomy" id="110193"/>
    <lineage>
        <taxon>Eukaryota</taxon>
        <taxon>Metazoa</taxon>
        <taxon>Ecdysozoa</taxon>
        <taxon>Arthropoda</taxon>
        <taxon>Hexapoda</taxon>
        <taxon>Insecta</taxon>
        <taxon>Pterygota</taxon>
        <taxon>Neoptera</taxon>
        <taxon>Endopterygota</taxon>
        <taxon>Coleoptera</taxon>
        <taxon>Polyphaga</taxon>
        <taxon>Staphyliniformia</taxon>
        <taxon>Silphidae</taxon>
        <taxon>Nicrophorinae</taxon>
        <taxon>Nicrophorus</taxon>
    </lineage>
</organism>
<proteinExistence type="predicted"/>
<evidence type="ECO:0000256" key="3">
    <source>
        <dbReference type="ARBA" id="ARBA00022690"/>
    </source>
</evidence>
<dbReference type="RefSeq" id="XP_017773507.1">
    <property type="nucleotide sequence ID" value="XM_017918018.1"/>
</dbReference>
<evidence type="ECO:0000259" key="6">
    <source>
        <dbReference type="PROSITE" id="PS51465"/>
    </source>
</evidence>
<feature type="domain" description="Kazal-like" evidence="6">
    <location>
        <begin position="58"/>
        <end position="112"/>
    </location>
</feature>
<dbReference type="SMART" id="SM00280">
    <property type="entry name" value="KAZAL"/>
    <property type="match status" value="2"/>
</dbReference>
<evidence type="ECO:0000313" key="7">
    <source>
        <dbReference type="Proteomes" id="UP000695000"/>
    </source>
</evidence>
<dbReference type="Proteomes" id="UP000695000">
    <property type="component" value="Unplaced"/>
</dbReference>
<dbReference type="SUPFAM" id="SSF100895">
    <property type="entry name" value="Kazal-type serine protease inhibitors"/>
    <property type="match status" value="2"/>
</dbReference>
<evidence type="ECO:0000256" key="5">
    <source>
        <dbReference type="SAM" id="SignalP"/>
    </source>
</evidence>
<keyword evidence="5" id="KW-0732">Signal</keyword>
<evidence type="ECO:0000256" key="1">
    <source>
        <dbReference type="ARBA" id="ARBA00004613"/>
    </source>
</evidence>
<dbReference type="PANTHER" id="PTHR21312:SF28">
    <property type="entry name" value="OVOINHIBITOR-RELATED"/>
    <property type="match status" value="1"/>
</dbReference>
<protein>
    <submittedName>
        <fullName evidence="8">Double-headed protease inhibitor, submandibular gland-like</fullName>
    </submittedName>
</protein>
<comment type="subcellular location">
    <subcellularLocation>
        <location evidence="1">Secreted</location>
    </subcellularLocation>
</comment>
<name>A0ABM1MG07_NICVS</name>
<evidence type="ECO:0000256" key="4">
    <source>
        <dbReference type="ARBA" id="ARBA00023157"/>
    </source>
</evidence>
<keyword evidence="4" id="KW-1015">Disulfide bond</keyword>
<dbReference type="GO" id="GO:0030414">
    <property type="term" value="F:peptidase inhibitor activity"/>
    <property type="evidence" value="ECO:0007669"/>
    <property type="project" value="UniProtKB-KW"/>
</dbReference>
<dbReference type="GeneID" id="108560463"/>
<dbReference type="PANTHER" id="PTHR21312">
    <property type="entry name" value="SERINE PROTEASE INHIBITOR"/>
    <property type="match status" value="1"/>
</dbReference>
<dbReference type="InterPro" id="IPR036058">
    <property type="entry name" value="Kazal_dom_sf"/>
</dbReference>
<feature type="signal peptide" evidence="5">
    <location>
        <begin position="1"/>
        <end position="22"/>
    </location>
</feature>
<dbReference type="InterPro" id="IPR002350">
    <property type="entry name" value="Kazal_dom"/>
</dbReference>
<keyword evidence="7" id="KW-1185">Reference proteome</keyword>
<reference evidence="8" key="1">
    <citation type="submission" date="2025-08" db="UniProtKB">
        <authorList>
            <consortium name="RefSeq"/>
        </authorList>
    </citation>
    <scope>IDENTIFICATION</scope>
    <source>
        <tissue evidence="8">Whole Larva</tissue>
    </source>
</reference>
<keyword evidence="2" id="KW-0964">Secreted</keyword>
<dbReference type="CDD" id="cd00104">
    <property type="entry name" value="KAZAL_FS"/>
    <property type="match status" value="1"/>
</dbReference>
<keyword evidence="3 8" id="KW-0646">Protease inhibitor</keyword>
<dbReference type="Pfam" id="PF00050">
    <property type="entry name" value="Kazal_1"/>
    <property type="match status" value="2"/>
</dbReference>
<evidence type="ECO:0000313" key="8">
    <source>
        <dbReference type="RefSeq" id="XP_017773507.1"/>
    </source>
</evidence>